<organism evidence="7 8">
    <name type="scientific">Nitrosococcus oceani C-27</name>
    <dbReference type="NCBI Taxonomy" id="314279"/>
    <lineage>
        <taxon>Bacteria</taxon>
        <taxon>Pseudomonadati</taxon>
        <taxon>Pseudomonadota</taxon>
        <taxon>Gammaproteobacteria</taxon>
        <taxon>Chromatiales</taxon>
        <taxon>Chromatiaceae</taxon>
        <taxon>Nitrosococcus</taxon>
    </lineage>
</organism>
<dbReference type="Gene3D" id="2.130.10.10">
    <property type="entry name" value="YVTN repeat-like/Quinoprotein amine dehydrogenase"/>
    <property type="match status" value="1"/>
</dbReference>
<dbReference type="InterPro" id="IPR035906">
    <property type="entry name" value="MetI-like_sf"/>
</dbReference>
<dbReference type="InterPro" id="IPR000515">
    <property type="entry name" value="MetI-like"/>
</dbReference>
<dbReference type="EMBL" id="JPGN01000075">
    <property type="protein sequence ID" value="KFI18657.1"/>
    <property type="molecule type" value="Genomic_DNA"/>
</dbReference>
<name>A0A0E2ZK54_9GAMM</name>
<evidence type="ECO:0000259" key="6">
    <source>
        <dbReference type="PROSITE" id="PS50928"/>
    </source>
</evidence>
<dbReference type="GO" id="GO:0055085">
    <property type="term" value="P:transmembrane transport"/>
    <property type="evidence" value="ECO:0007669"/>
    <property type="project" value="InterPro"/>
</dbReference>
<dbReference type="PANTHER" id="PTHR42727:SF1">
    <property type="entry name" value="PHOSPHATE TRANSPORT SYSTEM PERMEASE"/>
    <property type="match status" value="1"/>
</dbReference>
<dbReference type="Gene3D" id="1.10.3720.10">
    <property type="entry name" value="MetI-like"/>
    <property type="match status" value="1"/>
</dbReference>
<feature type="transmembrane region" description="Helical" evidence="5">
    <location>
        <begin position="613"/>
        <end position="636"/>
    </location>
</feature>
<dbReference type="AlphaFoldDB" id="A0A0E2ZK54"/>
<comment type="similarity">
    <text evidence="5">Belongs to the binding-protein-dependent transport system permease family.</text>
</comment>
<proteinExistence type="inferred from homology"/>
<feature type="domain" description="ABC transmembrane type-1" evidence="6">
    <location>
        <begin position="459"/>
        <end position="747"/>
    </location>
</feature>
<dbReference type="SUPFAM" id="SSF50978">
    <property type="entry name" value="WD40 repeat-like"/>
    <property type="match status" value="1"/>
</dbReference>
<comment type="subcellular location">
    <subcellularLocation>
        <location evidence="1 5">Cell membrane</location>
        <topology evidence="1 5">Multi-pass membrane protein</topology>
    </subcellularLocation>
</comment>
<dbReference type="GO" id="GO:0005886">
    <property type="term" value="C:plasma membrane"/>
    <property type="evidence" value="ECO:0007669"/>
    <property type="project" value="UniProtKB-SubCell"/>
</dbReference>
<dbReference type="SUPFAM" id="SSF161098">
    <property type="entry name" value="MetI-like"/>
    <property type="match status" value="2"/>
</dbReference>
<evidence type="ECO:0000256" key="2">
    <source>
        <dbReference type="ARBA" id="ARBA00022692"/>
    </source>
</evidence>
<keyword evidence="3 5" id="KW-1133">Transmembrane helix</keyword>
<dbReference type="CDD" id="cd06261">
    <property type="entry name" value="TM_PBP2"/>
    <property type="match status" value="1"/>
</dbReference>
<feature type="transmembrane region" description="Helical" evidence="5">
    <location>
        <begin position="500"/>
        <end position="520"/>
    </location>
</feature>
<comment type="caution">
    <text evidence="7">The sequence shown here is derived from an EMBL/GenBank/DDBJ whole genome shotgun (WGS) entry which is preliminary data.</text>
</comment>
<feature type="transmembrane region" description="Helical" evidence="5">
    <location>
        <begin position="465"/>
        <end position="488"/>
    </location>
</feature>
<dbReference type="PANTHER" id="PTHR42727">
    <property type="entry name" value="PHOSPHATE TRANSPORT SYSTEM PERMEASE PROTEIN"/>
    <property type="match status" value="1"/>
</dbReference>
<feature type="transmembrane region" description="Helical" evidence="5">
    <location>
        <begin position="526"/>
        <end position="547"/>
    </location>
</feature>
<accession>A0A0E2ZK54</accession>
<feature type="transmembrane region" description="Helical" evidence="5">
    <location>
        <begin position="726"/>
        <end position="747"/>
    </location>
</feature>
<dbReference type="InterPro" id="IPR015943">
    <property type="entry name" value="WD40/YVTN_repeat-like_dom_sf"/>
</dbReference>
<keyword evidence="5" id="KW-0813">Transport</keyword>
<keyword evidence="4 5" id="KW-0472">Membrane</keyword>
<dbReference type="HOGENOM" id="CLU_013803_0_0_6"/>
<evidence type="ECO:0000313" key="8">
    <source>
        <dbReference type="Proteomes" id="UP000028839"/>
    </source>
</evidence>
<evidence type="ECO:0000256" key="5">
    <source>
        <dbReference type="RuleBase" id="RU363032"/>
    </source>
</evidence>
<feature type="transmembrane region" description="Helical" evidence="5">
    <location>
        <begin position="34"/>
        <end position="59"/>
    </location>
</feature>
<dbReference type="OrthoDB" id="9785113at2"/>
<gene>
    <name evidence="7" type="ORF">IB75_12775</name>
</gene>
<dbReference type="PROSITE" id="PS50928">
    <property type="entry name" value="ABC_TM1"/>
    <property type="match status" value="1"/>
</dbReference>
<evidence type="ECO:0000313" key="7">
    <source>
        <dbReference type="EMBL" id="KFI18657.1"/>
    </source>
</evidence>
<keyword evidence="2 5" id="KW-0812">Transmembrane</keyword>
<protein>
    <submittedName>
        <fullName evidence="7">Phosphate ABC transporter permease</fullName>
    </submittedName>
</protein>
<evidence type="ECO:0000256" key="1">
    <source>
        <dbReference type="ARBA" id="ARBA00004651"/>
    </source>
</evidence>
<evidence type="ECO:0000256" key="3">
    <source>
        <dbReference type="ARBA" id="ARBA00022989"/>
    </source>
</evidence>
<dbReference type="InterPro" id="IPR036322">
    <property type="entry name" value="WD40_repeat_dom_sf"/>
</dbReference>
<reference evidence="7 8" key="1">
    <citation type="submission" date="2014-07" db="EMBL/GenBank/DDBJ databases">
        <title>Comparative analysis of Nitrosococcus oceani genome inventories of strains from Pacific and Atlantic gyres.</title>
        <authorList>
            <person name="Lim C.K."/>
            <person name="Wang L."/>
            <person name="Sayavedra-Soto L.A."/>
            <person name="Klotz M.G."/>
        </authorList>
    </citation>
    <scope>NUCLEOTIDE SEQUENCE [LARGE SCALE GENOMIC DNA]</scope>
    <source>
        <strain evidence="7 8">C-27</strain>
    </source>
</reference>
<sequence length="761" mass="83734">MVARDSETEEQVVPPPHSPVAIRRRRWRKIKDHLARYCIAAGGVSVIIAIVLIFFYLLYVVIPLFRPAQLEPVAQYLAPGGNVGSTLHLALNEYNDMGLRLTEQGQAVFFSTAEGKVVLETPLPLPKEVAVTSFAAGDSAGKVIVYGLSDGRALLARHAYRVSYPDNVRTITPRLEYPLDKALLAVDSQGQPLRLISAQSDEDQTTIAAVTTDGRLILVNFTVQQSFLDDEITVEQATVSLDLPPPQATHLVLDEQQEELYVADSEGYISYYQLRDKETPHLVQRVKAVSEDVRITALSFLTGGISLLVGDSSGRIAQWFPVRSDGNHYTLEQIRIFKSQRAPITAIVSEHARKGFLAVDISGRAGIYHTTAHQTLQVAGISEAPLVTVAVAPRADGMLAGDSQGKIHFLKIENPHPEVSWQALWGKVWYESRDKPEFLWQSSSASDDFEPKFSLTPLTFGTFKAAFYAMLFAVPLAILGALYTAYFMSAKMRGLVKPTIEIMEALPTVILGFLAGLWLAPLVEDHLPGVFAFLLLLPAGIFMAAYLWRRLPSWVRQWVPEGWEAALLLPVVVGLGILAAVLSQPLEVALFNGNMPQWLNSQLGIAYDQRNSLVVGFAMGFAVIPTIFSISEDAIFSVPKQLTFGSLALGATPWQTLVRVVLLTASPGIFSAVMIGLGRAVGETMIVLMATGNTPIMDFNLFQGFRALSANIAVEMPESEVDSTHYRILFLAALVLFMVTFFFNTLAEIVRQRLRKKYSSL</sequence>
<dbReference type="Pfam" id="PF00528">
    <property type="entry name" value="BPD_transp_1"/>
    <property type="match status" value="1"/>
</dbReference>
<evidence type="ECO:0000256" key="4">
    <source>
        <dbReference type="ARBA" id="ARBA00023136"/>
    </source>
</evidence>
<dbReference type="Proteomes" id="UP000028839">
    <property type="component" value="Unassembled WGS sequence"/>
</dbReference>